<organism evidence="2 3">
    <name type="scientific">Pythium oligandrum</name>
    <name type="common">Mycoparasitic fungus</name>
    <dbReference type="NCBI Taxonomy" id="41045"/>
    <lineage>
        <taxon>Eukaryota</taxon>
        <taxon>Sar</taxon>
        <taxon>Stramenopiles</taxon>
        <taxon>Oomycota</taxon>
        <taxon>Peronosporomycetes</taxon>
        <taxon>Pythiales</taxon>
        <taxon>Pythiaceae</taxon>
        <taxon>Pythium</taxon>
    </lineage>
</organism>
<dbReference type="OrthoDB" id="166795at2759"/>
<gene>
    <name evidence="2" type="ORF">Poli38472_006896</name>
</gene>
<evidence type="ECO:0000256" key="1">
    <source>
        <dbReference type="SAM" id="MobiDB-lite"/>
    </source>
</evidence>
<evidence type="ECO:0000313" key="3">
    <source>
        <dbReference type="Proteomes" id="UP000794436"/>
    </source>
</evidence>
<sequence>MFHAAWKSQAVLAQADPRRRPILPSPERDHGNGAGPVDDMDTSITRLAELVDRSPVREMTARFARMLTLREASLRDPHGQPSKRRRGQVKSCAREKKQARQRIQTLRLQQNRELEASIAALQQQLVELERTRTLQDSQLLMWRTNRTGVVADLCKEYFQQFSQGYDTTKPQKASVYEAAKNFIYSITEGDELVCREYKGVENLLNQWEIYTKYHGDIAVRLCSITLIEEEDKLVSICCAGEMRLTITEATLAHLYPHFYAQTQEDSRTHRLKQSLIGKSYVLSFDKVLHFNDCGKVFAHESKVHLASGILNALQDPFAAMKMIEASLMTEDGHWKMPHENEVQDEMNEMPKLIL</sequence>
<feature type="region of interest" description="Disordered" evidence="1">
    <location>
        <begin position="1"/>
        <end position="42"/>
    </location>
</feature>
<accession>A0A8K1C998</accession>
<name>A0A8K1C998_PYTOL</name>
<comment type="caution">
    <text evidence="2">The sequence shown here is derived from an EMBL/GenBank/DDBJ whole genome shotgun (WGS) entry which is preliminary data.</text>
</comment>
<evidence type="ECO:0000313" key="2">
    <source>
        <dbReference type="EMBL" id="TMW58751.1"/>
    </source>
</evidence>
<proteinExistence type="predicted"/>
<dbReference type="AlphaFoldDB" id="A0A8K1C998"/>
<reference evidence="2" key="1">
    <citation type="submission" date="2019-03" db="EMBL/GenBank/DDBJ databases">
        <title>Long read genome sequence of the mycoparasitic Pythium oligandrum ATCC 38472 isolated from sugarbeet rhizosphere.</title>
        <authorList>
            <person name="Gaulin E."/>
        </authorList>
    </citation>
    <scope>NUCLEOTIDE SEQUENCE</scope>
    <source>
        <strain evidence="2">ATCC 38472_TT</strain>
    </source>
</reference>
<keyword evidence="3" id="KW-1185">Reference proteome</keyword>
<feature type="region of interest" description="Disordered" evidence="1">
    <location>
        <begin position="72"/>
        <end position="96"/>
    </location>
</feature>
<dbReference type="EMBL" id="SPLM01000110">
    <property type="protein sequence ID" value="TMW58751.1"/>
    <property type="molecule type" value="Genomic_DNA"/>
</dbReference>
<protein>
    <submittedName>
        <fullName evidence="2">Uncharacterized protein</fullName>
    </submittedName>
</protein>
<dbReference type="Proteomes" id="UP000794436">
    <property type="component" value="Unassembled WGS sequence"/>
</dbReference>